<dbReference type="AlphaFoldDB" id="A0A2Z4MGR9"/>
<dbReference type="GO" id="GO:0003677">
    <property type="term" value="F:DNA binding"/>
    <property type="evidence" value="ECO:0007669"/>
    <property type="project" value="UniProtKB-KW"/>
</dbReference>
<dbReference type="InterPro" id="IPR014036">
    <property type="entry name" value="DeoR-like_C"/>
</dbReference>
<dbReference type="SUPFAM" id="SSF100950">
    <property type="entry name" value="NagB/RpiA/CoA transferase-like"/>
    <property type="match status" value="1"/>
</dbReference>
<dbReference type="PROSITE" id="PS51000">
    <property type="entry name" value="HTH_DEOR_2"/>
    <property type="match status" value="1"/>
</dbReference>
<evidence type="ECO:0000256" key="2">
    <source>
        <dbReference type="ARBA" id="ARBA00023125"/>
    </source>
</evidence>
<dbReference type="RefSeq" id="WP_048032411.1">
    <property type="nucleotide sequence ID" value="NZ_CP030117.1"/>
</dbReference>
<keyword evidence="2" id="KW-0238">DNA-binding</keyword>
<evidence type="ECO:0000313" key="5">
    <source>
        <dbReference type="EMBL" id="AWX55644.1"/>
    </source>
</evidence>
<dbReference type="InterPro" id="IPR036390">
    <property type="entry name" value="WH_DNA-bd_sf"/>
</dbReference>
<keyword evidence="1" id="KW-0805">Transcription regulation</keyword>
<dbReference type="Pfam" id="PF08220">
    <property type="entry name" value="HTH_DeoR"/>
    <property type="match status" value="1"/>
</dbReference>
<dbReference type="PANTHER" id="PTHR30363">
    <property type="entry name" value="HTH-TYPE TRANSCRIPTIONAL REGULATOR SRLR-RELATED"/>
    <property type="match status" value="1"/>
</dbReference>
<sequence length="268" mass="28991">MSIQAVERKKNILDQLQATGKVNASTLARLFNVSMETIRRDLDLLEKEGLLKRVHGGAVKSNFELGEPPFVQRQSLMIESKQQVAKRAVQLIQNGDTIVLGGGTTIVELAHAIRGLTNLNILTNSLPTANVLLDSLYQGVFHGNVILLGGALNVEQHSSAGTICEKTLEVFHVNKAFISPGGISLNGITEYALEESAISRKMIEVAKEAVILVDHSKLGMEAFCKVSPIHGVDVIVCDQDMPAAWKKQIDSIEWITAGNEQEGNSAAS</sequence>
<dbReference type="SUPFAM" id="SSF46785">
    <property type="entry name" value="Winged helix' DNA-binding domain"/>
    <property type="match status" value="1"/>
</dbReference>
<organism evidence="5 6">
    <name type="scientific">Brevibacillus brevis</name>
    <name type="common">Bacillus brevis</name>
    <dbReference type="NCBI Taxonomy" id="1393"/>
    <lineage>
        <taxon>Bacteria</taxon>
        <taxon>Bacillati</taxon>
        <taxon>Bacillota</taxon>
        <taxon>Bacilli</taxon>
        <taxon>Bacillales</taxon>
        <taxon>Paenibacillaceae</taxon>
        <taxon>Brevibacillus</taxon>
    </lineage>
</organism>
<dbReference type="PROSITE" id="PS00894">
    <property type="entry name" value="HTH_DEOR_1"/>
    <property type="match status" value="1"/>
</dbReference>
<dbReference type="EMBL" id="CP030117">
    <property type="protein sequence ID" value="AWX55644.1"/>
    <property type="molecule type" value="Genomic_DNA"/>
</dbReference>
<dbReference type="InterPro" id="IPR036388">
    <property type="entry name" value="WH-like_DNA-bd_sf"/>
</dbReference>
<evidence type="ECO:0000259" key="4">
    <source>
        <dbReference type="PROSITE" id="PS51000"/>
    </source>
</evidence>
<gene>
    <name evidence="5" type="ORF">AB432_011610</name>
</gene>
<reference evidence="5 6" key="1">
    <citation type="journal article" date="2015" name="Genome Announc.">
        <title>Draft Genome Sequence of Brevibacillus brevis DZQ7, a Plant Growth-Promoting Rhizobacterium with Broad-Spectrum Antimicrobial Activity.</title>
        <authorList>
            <person name="Hou Q."/>
            <person name="Wang C."/>
            <person name="Hou X."/>
            <person name="Xia Z."/>
            <person name="Ye J."/>
            <person name="Liu K."/>
            <person name="Liu H."/>
            <person name="Wang J."/>
            <person name="Guo H."/>
            <person name="Yu X."/>
            <person name="Yang Y."/>
            <person name="Du B."/>
            <person name="Ding Y."/>
        </authorList>
    </citation>
    <scope>NUCLEOTIDE SEQUENCE [LARGE SCALE GENOMIC DNA]</scope>
    <source>
        <strain evidence="5 6">DZQ7</strain>
    </source>
</reference>
<dbReference type="Gene3D" id="3.40.50.1360">
    <property type="match status" value="1"/>
</dbReference>
<evidence type="ECO:0000256" key="1">
    <source>
        <dbReference type="ARBA" id="ARBA00023015"/>
    </source>
</evidence>
<dbReference type="PRINTS" id="PR00037">
    <property type="entry name" value="HTHLACR"/>
</dbReference>
<accession>A0A2Z4MGR9</accession>
<dbReference type="Gene3D" id="1.10.10.10">
    <property type="entry name" value="Winged helix-like DNA-binding domain superfamily/Winged helix DNA-binding domain"/>
    <property type="match status" value="1"/>
</dbReference>
<dbReference type="SMART" id="SM01134">
    <property type="entry name" value="DeoRC"/>
    <property type="match status" value="1"/>
</dbReference>
<dbReference type="Pfam" id="PF00455">
    <property type="entry name" value="DeoRC"/>
    <property type="match status" value="1"/>
</dbReference>
<evidence type="ECO:0000313" key="6">
    <source>
        <dbReference type="Proteomes" id="UP000036061"/>
    </source>
</evidence>
<dbReference type="Proteomes" id="UP000036061">
    <property type="component" value="Chromosome"/>
</dbReference>
<feature type="domain" description="HTH deoR-type" evidence="4">
    <location>
        <begin position="5"/>
        <end position="60"/>
    </location>
</feature>
<evidence type="ECO:0000256" key="3">
    <source>
        <dbReference type="ARBA" id="ARBA00023163"/>
    </source>
</evidence>
<dbReference type="InterPro" id="IPR050313">
    <property type="entry name" value="Carb_Metab_HTH_regulators"/>
</dbReference>
<dbReference type="InterPro" id="IPR018356">
    <property type="entry name" value="Tscrpt_reg_HTH_DeoR_CS"/>
</dbReference>
<protein>
    <submittedName>
        <fullName evidence="5">DeoR/GlpR transcriptional regulator</fullName>
    </submittedName>
</protein>
<proteinExistence type="predicted"/>
<dbReference type="SMART" id="SM00420">
    <property type="entry name" value="HTH_DEOR"/>
    <property type="match status" value="1"/>
</dbReference>
<name>A0A2Z4MGR9_BREBE</name>
<dbReference type="PANTHER" id="PTHR30363:SF44">
    <property type="entry name" value="AGA OPERON TRANSCRIPTIONAL REPRESSOR-RELATED"/>
    <property type="match status" value="1"/>
</dbReference>
<keyword evidence="3" id="KW-0804">Transcription</keyword>
<dbReference type="InterPro" id="IPR037171">
    <property type="entry name" value="NagB/RpiA_transferase-like"/>
</dbReference>
<dbReference type="InterPro" id="IPR001034">
    <property type="entry name" value="DeoR_HTH"/>
</dbReference>
<dbReference type="GO" id="GO:0003700">
    <property type="term" value="F:DNA-binding transcription factor activity"/>
    <property type="evidence" value="ECO:0007669"/>
    <property type="project" value="InterPro"/>
</dbReference>